<dbReference type="InterPro" id="IPR017452">
    <property type="entry name" value="GPCR_Rhodpsn_7TM"/>
</dbReference>
<evidence type="ECO:0000256" key="7">
    <source>
        <dbReference type="ARBA" id="ARBA00023170"/>
    </source>
</evidence>
<feature type="transmembrane region" description="Helical" evidence="9">
    <location>
        <begin position="92"/>
        <end position="118"/>
    </location>
</feature>
<proteinExistence type="predicted"/>
<dbReference type="Proteomes" id="UP000663832">
    <property type="component" value="Unassembled WGS sequence"/>
</dbReference>
<dbReference type="InterPro" id="IPR000276">
    <property type="entry name" value="GPCR_Rhodpsn"/>
</dbReference>
<evidence type="ECO:0000313" key="13">
    <source>
        <dbReference type="Proteomes" id="UP000663832"/>
    </source>
</evidence>
<dbReference type="PANTHER" id="PTHR24247">
    <property type="entry name" value="5-HYDROXYTRYPTAMINE RECEPTOR"/>
    <property type="match status" value="1"/>
</dbReference>
<dbReference type="GO" id="GO:0007187">
    <property type="term" value="P:G protein-coupled receptor signaling pathway, coupled to cyclic nucleotide second messenger"/>
    <property type="evidence" value="ECO:0007669"/>
    <property type="project" value="TreeGrafter"/>
</dbReference>
<dbReference type="AlphaFoldDB" id="A0A814UWY0"/>
<feature type="transmembrane region" description="Helical" evidence="9">
    <location>
        <begin position="130"/>
        <end position="152"/>
    </location>
</feature>
<evidence type="ECO:0000256" key="1">
    <source>
        <dbReference type="ARBA" id="ARBA00004651"/>
    </source>
</evidence>
<accession>A0A814UWY0</accession>
<dbReference type="PROSITE" id="PS50262">
    <property type="entry name" value="G_PROTEIN_RECEP_F1_2"/>
    <property type="match status" value="1"/>
</dbReference>
<feature type="transmembrane region" description="Helical" evidence="9">
    <location>
        <begin position="254"/>
        <end position="278"/>
    </location>
</feature>
<comment type="caution">
    <text evidence="11">The sequence shown here is derived from an EMBL/GenBank/DDBJ whole genome shotgun (WGS) entry which is preliminary data.</text>
</comment>
<evidence type="ECO:0000256" key="3">
    <source>
        <dbReference type="ARBA" id="ARBA00022692"/>
    </source>
</evidence>
<evidence type="ECO:0000313" key="12">
    <source>
        <dbReference type="EMBL" id="CAF1467217.1"/>
    </source>
</evidence>
<dbReference type="GO" id="GO:0045202">
    <property type="term" value="C:synapse"/>
    <property type="evidence" value="ECO:0007669"/>
    <property type="project" value="GOC"/>
</dbReference>
<feature type="transmembrane region" description="Helical" evidence="9">
    <location>
        <begin position="226"/>
        <end position="248"/>
    </location>
</feature>
<keyword evidence="4 9" id="KW-1133">Transmembrane helix</keyword>
<dbReference type="Proteomes" id="UP000663877">
    <property type="component" value="Unassembled WGS sequence"/>
</dbReference>
<evidence type="ECO:0000256" key="9">
    <source>
        <dbReference type="SAM" id="Phobius"/>
    </source>
</evidence>
<sequence length="301" mass="35098">MNSSTIDFQPWFIPLDILAIICITLVIILAVLSLLIIILDKTCHTKSIILIAHSFLIAFIAGCCILNLHIFTFENDLKQIYYQDSLCIFRGYTTYVSCALFNYSFLIQAISRYMIVVYPNLLFWQSIKCYILLICLTWIFSFVFPFAFIFTGEVIYNSDNQICQLPFQLSFSIIYLVHCAYMIPVLMIMFIYFKLVRYVKEMSKRVTSANTLVRAQRELKMVQQTVIIVMILVILCFPYALFILISFFTTPPKYHFRIAYIFADVAIVCVMIALFYFTKPLKASMMKRIKQRPNVVIIPLV</sequence>
<comment type="subcellular location">
    <subcellularLocation>
        <location evidence="1">Cell membrane</location>
        <topology evidence="1">Multi-pass membrane protein</topology>
    </subcellularLocation>
</comment>
<dbReference type="OrthoDB" id="10014521at2759"/>
<feature type="domain" description="G-protein coupled receptors family 1 profile" evidence="10">
    <location>
        <begin position="29"/>
        <end position="277"/>
    </location>
</feature>
<evidence type="ECO:0000256" key="8">
    <source>
        <dbReference type="ARBA" id="ARBA00023224"/>
    </source>
</evidence>
<evidence type="ECO:0000256" key="4">
    <source>
        <dbReference type="ARBA" id="ARBA00022989"/>
    </source>
</evidence>
<evidence type="ECO:0000259" key="10">
    <source>
        <dbReference type="PROSITE" id="PS50262"/>
    </source>
</evidence>
<evidence type="ECO:0000313" key="14">
    <source>
        <dbReference type="Proteomes" id="UP000663877"/>
    </source>
</evidence>
<feature type="transmembrane region" description="Helical" evidence="9">
    <location>
        <begin position="50"/>
        <end position="72"/>
    </location>
</feature>
<name>A0A814UWY0_9BILA</name>
<dbReference type="GO" id="GO:0030594">
    <property type="term" value="F:neurotransmitter receptor activity"/>
    <property type="evidence" value="ECO:0007669"/>
    <property type="project" value="TreeGrafter"/>
</dbReference>
<feature type="transmembrane region" description="Helical" evidence="9">
    <location>
        <begin position="172"/>
        <end position="195"/>
    </location>
</feature>
<dbReference type="Pfam" id="PF00001">
    <property type="entry name" value="7tm_1"/>
    <property type="match status" value="1"/>
</dbReference>
<evidence type="ECO:0000256" key="6">
    <source>
        <dbReference type="ARBA" id="ARBA00023136"/>
    </source>
</evidence>
<dbReference type="CDD" id="cd00637">
    <property type="entry name" value="7tm_classA_rhodopsin-like"/>
    <property type="match status" value="1"/>
</dbReference>
<feature type="transmembrane region" description="Helical" evidence="9">
    <location>
        <begin position="12"/>
        <end position="38"/>
    </location>
</feature>
<keyword evidence="2" id="KW-1003">Cell membrane</keyword>
<keyword evidence="8" id="KW-0807">Transducer</keyword>
<dbReference type="EMBL" id="CAJNOI010000201">
    <property type="protein sequence ID" value="CAF1178942.1"/>
    <property type="molecule type" value="Genomic_DNA"/>
</dbReference>
<protein>
    <recommendedName>
        <fullName evidence="10">G-protein coupled receptors family 1 profile domain-containing protein</fullName>
    </recommendedName>
</protein>
<dbReference type="GO" id="GO:0005886">
    <property type="term" value="C:plasma membrane"/>
    <property type="evidence" value="ECO:0007669"/>
    <property type="project" value="UniProtKB-SubCell"/>
</dbReference>
<keyword evidence="13" id="KW-1185">Reference proteome</keyword>
<evidence type="ECO:0000256" key="5">
    <source>
        <dbReference type="ARBA" id="ARBA00023040"/>
    </source>
</evidence>
<keyword evidence="7" id="KW-0675">Receptor</keyword>
<reference evidence="11" key="1">
    <citation type="submission" date="2021-02" db="EMBL/GenBank/DDBJ databases">
        <authorList>
            <person name="Nowell W R."/>
        </authorList>
    </citation>
    <scope>NUCLEOTIDE SEQUENCE</scope>
</reference>
<gene>
    <name evidence="11" type="ORF">BJG266_LOCUS25647</name>
    <name evidence="12" type="ORF">QVE165_LOCUS41333</name>
</gene>
<dbReference type="GO" id="GO:0004993">
    <property type="term" value="F:G protein-coupled serotonin receptor activity"/>
    <property type="evidence" value="ECO:0007669"/>
    <property type="project" value="TreeGrafter"/>
</dbReference>
<organism evidence="11 14">
    <name type="scientific">Adineta steineri</name>
    <dbReference type="NCBI Taxonomy" id="433720"/>
    <lineage>
        <taxon>Eukaryota</taxon>
        <taxon>Metazoa</taxon>
        <taxon>Spiralia</taxon>
        <taxon>Gnathifera</taxon>
        <taxon>Rotifera</taxon>
        <taxon>Eurotatoria</taxon>
        <taxon>Bdelloidea</taxon>
        <taxon>Adinetida</taxon>
        <taxon>Adinetidae</taxon>
        <taxon>Adineta</taxon>
    </lineage>
</organism>
<dbReference type="GO" id="GO:0030425">
    <property type="term" value="C:dendrite"/>
    <property type="evidence" value="ECO:0007669"/>
    <property type="project" value="TreeGrafter"/>
</dbReference>
<dbReference type="SUPFAM" id="SSF81321">
    <property type="entry name" value="Family A G protein-coupled receptor-like"/>
    <property type="match status" value="1"/>
</dbReference>
<dbReference type="Gene3D" id="1.20.1070.10">
    <property type="entry name" value="Rhodopsin 7-helix transmembrane proteins"/>
    <property type="match status" value="1"/>
</dbReference>
<keyword evidence="5" id="KW-0297">G-protein coupled receptor</keyword>
<evidence type="ECO:0000313" key="11">
    <source>
        <dbReference type="EMBL" id="CAF1178942.1"/>
    </source>
</evidence>
<dbReference type="EMBL" id="CAJNOM010000491">
    <property type="protein sequence ID" value="CAF1467217.1"/>
    <property type="molecule type" value="Genomic_DNA"/>
</dbReference>
<dbReference type="GO" id="GO:0007268">
    <property type="term" value="P:chemical synaptic transmission"/>
    <property type="evidence" value="ECO:0007669"/>
    <property type="project" value="TreeGrafter"/>
</dbReference>
<keyword evidence="3 9" id="KW-0812">Transmembrane</keyword>
<evidence type="ECO:0000256" key="2">
    <source>
        <dbReference type="ARBA" id="ARBA00022475"/>
    </source>
</evidence>
<keyword evidence="6 9" id="KW-0472">Membrane</keyword>
<dbReference type="PANTHER" id="PTHR24247:SF278">
    <property type="entry name" value="HISTAMINE H2 RECEPTOR"/>
    <property type="match status" value="1"/>
</dbReference>